<dbReference type="InterPro" id="IPR036291">
    <property type="entry name" value="NAD(P)-bd_dom_sf"/>
</dbReference>
<dbReference type="InterPro" id="IPR014027">
    <property type="entry name" value="UDP-Glc/GDP-Man_DH_C"/>
</dbReference>
<dbReference type="Gene3D" id="1.20.5.100">
    <property type="entry name" value="Cytochrome c1, transmembrane anchor, C-terminal"/>
    <property type="match status" value="1"/>
</dbReference>
<dbReference type="Pfam" id="PF03721">
    <property type="entry name" value="UDPG_MGDP_dh_N"/>
    <property type="match status" value="1"/>
</dbReference>
<feature type="binding site" evidence="10">
    <location>
        <position position="121"/>
    </location>
    <ligand>
        <name>NAD(+)</name>
        <dbReference type="ChEBI" id="CHEBI:57540"/>
    </ligand>
</feature>
<evidence type="ECO:0000256" key="4">
    <source>
        <dbReference type="ARBA" id="ARBA00023002"/>
    </source>
</evidence>
<dbReference type="InterPro" id="IPR036220">
    <property type="entry name" value="UDP-Glc/GDP-Man_DH_C_sf"/>
</dbReference>
<keyword evidence="5 7" id="KW-0520">NAD</keyword>
<dbReference type="SUPFAM" id="SSF48179">
    <property type="entry name" value="6-phosphogluconate dehydrogenase C-terminal domain-like"/>
    <property type="match status" value="1"/>
</dbReference>
<evidence type="ECO:0000256" key="1">
    <source>
        <dbReference type="ARBA" id="ARBA00004701"/>
    </source>
</evidence>
<dbReference type="EMBL" id="JAIOUQ010000017">
    <property type="protein sequence ID" value="MBZ2167059.1"/>
    <property type="molecule type" value="Genomic_DNA"/>
</dbReference>
<dbReference type="NCBIfam" id="TIGR03026">
    <property type="entry name" value="NDP-sugDHase"/>
    <property type="match status" value="1"/>
</dbReference>
<comment type="catalytic activity">
    <reaction evidence="6 7">
        <text>UDP-alpha-D-glucose + 2 NAD(+) + H2O = UDP-alpha-D-glucuronate + 2 NADH + 3 H(+)</text>
        <dbReference type="Rhea" id="RHEA:23596"/>
        <dbReference type="ChEBI" id="CHEBI:15377"/>
        <dbReference type="ChEBI" id="CHEBI:15378"/>
        <dbReference type="ChEBI" id="CHEBI:57540"/>
        <dbReference type="ChEBI" id="CHEBI:57945"/>
        <dbReference type="ChEBI" id="CHEBI:58052"/>
        <dbReference type="ChEBI" id="CHEBI:58885"/>
        <dbReference type="EC" id="1.1.1.22"/>
    </reaction>
</comment>
<organism evidence="12 13">
    <name type="scientific">Methanobacterium spitsbergense</name>
    <dbReference type="NCBI Taxonomy" id="2874285"/>
    <lineage>
        <taxon>Archaea</taxon>
        <taxon>Methanobacteriati</taxon>
        <taxon>Methanobacteriota</taxon>
        <taxon>Methanomada group</taxon>
        <taxon>Methanobacteria</taxon>
        <taxon>Methanobacteriales</taxon>
        <taxon>Methanobacteriaceae</taxon>
        <taxon>Methanobacterium</taxon>
    </lineage>
</organism>
<evidence type="ECO:0000256" key="9">
    <source>
        <dbReference type="PIRSR" id="PIRSR500134-2"/>
    </source>
</evidence>
<feature type="binding site" evidence="10">
    <location>
        <position position="330"/>
    </location>
    <ligand>
        <name>NAD(+)</name>
        <dbReference type="ChEBI" id="CHEBI:57540"/>
    </ligand>
</feature>
<evidence type="ECO:0000256" key="7">
    <source>
        <dbReference type="PIRNR" id="PIRNR000124"/>
    </source>
</evidence>
<dbReference type="GO" id="GO:0000271">
    <property type="term" value="P:polysaccharide biosynthetic process"/>
    <property type="evidence" value="ECO:0007669"/>
    <property type="project" value="InterPro"/>
</dbReference>
<feature type="binding site" evidence="9">
    <location>
        <position position="260"/>
    </location>
    <ligand>
        <name>substrate</name>
    </ligand>
</feature>
<evidence type="ECO:0000256" key="8">
    <source>
        <dbReference type="PIRSR" id="PIRSR500134-1"/>
    </source>
</evidence>
<evidence type="ECO:0000256" key="6">
    <source>
        <dbReference type="ARBA" id="ARBA00047473"/>
    </source>
</evidence>
<dbReference type="AlphaFoldDB" id="A0A8T5V285"/>
<feature type="binding site" evidence="9">
    <location>
        <begin position="252"/>
        <end position="256"/>
    </location>
    <ligand>
        <name>substrate</name>
    </ligand>
</feature>
<dbReference type="RefSeq" id="WP_223792596.1">
    <property type="nucleotide sequence ID" value="NZ_JAIOUQ010000017.1"/>
</dbReference>
<evidence type="ECO:0000256" key="5">
    <source>
        <dbReference type="ARBA" id="ARBA00023027"/>
    </source>
</evidence>
<dbReference type="PANTHER" id="PTHR43750:SF3">
    <property type="entry name" value="UDP-GLUCOSE 6-DEHYDROGENASE TUAD"/>
    <property type="match status" value="1"/>
</dbReference>
<dbReference type="SUPFAM" id="SSF51735">
    <property type="entry name" value="NAD(P)-binding Rossmann-fold domains"/>
    <property type="match status" value="1"/>
</dbReference>
<feature type="binding site" evidence="9">
    <location>
        <position position="207"/>
    </location>
    <ligand>
        <name>substrate</name>
    </ligand>
</feature>
<dbReference type="SMART" id="SM00984">
    <property type="entry name" value="UDPG_MGDP_dh_C"/>
    <property type="match status" value="1"/>
</dbReference>
<comment type="pathway">
    <text evidence="1">Nucleotide-sugar biosynthesis; UDP-alpha-D-glucuronate biosynthesis; UDP-alpha-D-glucuronate from UDP-alpha-D-glucose: step 1/1.</text>
</comment>
<dbReference type="EC" id="1.1.1.22" evidence="3 7"/>
<dbReference type="PIRSF" id="PIRSF000124">
    <property type="entry name" value="UDPglc_GDPman_dh"/>
    <property type="match status" value="1"/>
</dbReference>
<dbReference type="Pfam" id="PF03720">
    <property type="entry name" value="UDPG_MGDP_dh_C"/>
    <property type="match status" value="1"/>
</dbReference>
<feature type="binding site" evidence="9">
    <location>
        <begin position="152"/>
        <end position="155"/>
    </location>
    <ligand>
        <name>substrate</name>
    </ligand>
</feature>
<accession>A0A8T5V285</accession>
<dbReference type="Pfam" id="PF00984">
    <property type="entry name" value="UDPG_MGDP_dh"/>
    <property type="match status" value="1"/>
</dbReference>
<dbReference type="PROSITE" id="PS51257">
    <property type="entry name" value="PROKAR_LIPOPROTEIN"/>
    <property type="match status" value="1"/>
</dbReference>
<dbReference type="GO" id="GO:0051287">
    <property type="term" value="F:NAD binding"/>
    <property type="evidence" value="ECO:0007669"/>
    <property type="project" value="InterPro"/>
</dbReference>
<feature type="binding site" evidence="9">
    <location>
        <position position="323"/>
    </location>
    <ligand>
        <name>substrate</name>
    </ligand>
</feature>
<keyword evidence="4 7" id="KW-0560">Oxidoreductase</keyword>
<feature type="active site" description="Nucleophile" evidence="8">
    <location>
        <position position="263"/>
    </location>
</feature>
<dbReference type="InterPro" id="IPR028357">
    <property type="entry name" value="UDPglc_DH_bac"/>
</dbReference>
<feature type="domain" description="UDP-glucose/GDP-mannose dehydrogenase C-terminal" evidence="11">
    <location>
        <begin position="316"/>
        <end position="420"/>
    </location>
</feature>
<comment type="similarity">
    <text evidence="2 7">Belongs to the UDP-glucose/GDP-mannose dehydrogenase family.</text>
</comment>
<dbReference type="InterPro" id="IPR017476">
    <property type="entry name" value="UDP-Glc/GDP-Man"/>
</dbReference>
<sequence length="442" mass="50033">MKITVIGAGYVGLVTAACFAELGNHVLCAKKTEKNLENLKKGISPIFEPGLEEILQRNIDENRLHFTTNIKDAFNFSDVIFVCVGTPQSETGEADLSQVEEVSREVAQNMDGYKLIIEKSTVPVNTHNWIEKTIMRYRSDAVDFDVASNPEFLREGSAVMDFMNPDRIVVGVKSEKARSIFEELYKPLTEQGIQIIFVSPASAELIKHASNSFLAMKISYINMIGDLCEKVGVDIKSVAEGIGSDMRIGNQFFDAGIGYGGSCFPKDVKAFIKIGENHGLDFKLLKATEDINFKCRENFLEKIENILWINKNKNIVIWGLAFKANTDDIREAPSMDIIKRLSNKGANLKLYDPQASKNFQKYFPEAESITYFNDKYEAVKQADALIILTDWEEFKEADLKLVKDLMRIPIIIDGRNIYNKEDIKDFEYYGVGRNRFDRLEIS</sequence>
<dbReference type="Proteomes" id="UP000825933">
    <property type="component" value="Unassembled WGS sequence"/>
</dbReference>
<dbReference type="SUPFAM" id="SSF52413">
    <property type="entry name" value="UDP-glucose/GDP-mannose dehydrogenase C-terminal domain"/>
    <property type="match status" value="1"/>
</dbReference>
<dbReference type="PIRSF" id="PIRSF500134">
    <property type="entry name" value="UDPglc_DH_bac"/>
    <property type="match status" value="1"/>
</dbReference>
<dbReference type="InterPro" id="IPR001732">
    <property type="entry name" value="UDP-Glc/GDP-Man_DH_N"/>
</dbReference>
<reference evidence="13" key="1">
    <citation type="journal article" date="2022" name="Microbiol. Resour. Announc.">
        <title>Draft Genome Sequence of a Methanogenic Archaeon from West Spitsbergen Permafrost.</title>
        <authorList>
            <person name="Trubitsyn V."/>
            <person name="Rivkina E."/>
            <person name="Shcherbakova V."/>
        </authorList>
    </citation>
    <scope>NUCLEOTIDE SEQUENCE [LARGE SCALE GENOMIC DNA]</scope>
    <source>
        <strain evidence="13">VT</strain>
    </source>
</reference>
<protein>
    <recommendedName>
        <fullName evidence="3 7">UDP-glucose 6-dehydrogenase</fullName>
        <ecNumber evidence="3 7">1.1.1.22</ecNumber>
    </recommendedName>
</protein>
<evidence type="ECO:0000256" key="3">
    <source>
        <dbReference type="ARBA" id="ARBA00012954"/>
    </source>
</evidence>
<evidence type="ECO:0000256" key="10">
    <source>
        <dbReference type="PIRSR" id="PIRSR500134-3"/>
    </source>
</evidence>
<evidence type="ECO:0000256" key="2">
    <source>
        <dbReference type="ARBA" id="ARBA00006601"/>
    </source>
</evidence>
<feature type="binding site" evidence="10">
    <location>
        <position position="266"/>
    </location>
    <ligand>
        <name>NAD(+)</name>
        <dbReference type="ChEBI" id="CHEBI:57540"/>
    </ligand>
</feature>
<evidence type="ECO:0000313" key="12">
    <source>
        <dbReference type="EMBL" id="MBZ2167059.1"/>
    </source>
</evidence>
<dbReference type="PANTHER" id="PTHR43750">
    <property type="entry name" value="UDP-GLUCOSE 6-DEHYDROGENASE TUAD"/>
    <property type="match status" value="1"/>
</dbReference>
<dbReference type="InterPro" id="IPR008927">
    <property type="entry name" value="6-PGluconate_DH-like_C_sf"/>
</dbReference>
<proteinExistence type="inferred from homology"/>
<name>A0A8T5V285_9EURY</name>
<comment type="caution">
    <text evidence="12">The sequence shown here is derived from an EMBL/GenBank/DDBJ whole genome shotgun (WGS) entry which is preliminary data.</text>
</comment>
<gene>
    <name evidence="12" type="ORF">K8N75_13520</name>
</gene>
<keyword evidence="13" id="KW-1185">Reference proteome</keyword>
<evidence type="ECO:0000259" key="11">
    <source>
        <dbReference type="SMART" id="SM00984"/>
    </source>
</evidence>
<feature type="binding site" evidence="10">
    <location>
        <position position="155"/>
    </location>
    <ligand>
        <name>NAD(+)</name>
        <dbReference type="ChEBI" id="CHEBI:57540"/>
    </ligand>
</feature>
<dbReference type="InterPro" id="IPR014026">
    <property type="entry name" value="UDP-Glc/GDP-Man_DH_dimer"/>
</dbReference>
<dbReference type="GO" id="GO:0003979">
    <property type="term" value="F:UDP-glucose 6-dehydrogenase activity"/>
    <property type="evidence" value="ECO:0007669"/>
    <property type="project" value="UniProtKB-EC"/>
</dbReference>
<dbReference type="Gene3D" id="3.40.50.720">
    <property type="entry name" value="NAD(P)-binding Rossmann-like Domain"/>
    <property type="match status" value="2"/>
</dbReference>
<feature type="binding site" evidence="10">
    <location>
        <position position="86"/>
    </location>
    <ligand>
        <name>NAD(+)</name>
        <dbReference type="ChEBI" id="CHEBI:57540"/>
    </ligand>
</feature>
<evidence type="ECO:0000313" key="13">
    <source>
        <dbReference type="Proteomes" id="UP000825933"/>
    </source>
</evidence>